<dbReference type="PANTHER" id="PTHR47992">
    <property type="entry name" value="PROTEIN PHOSPHATASE"/>
    <property type="match status" value="1"/>
</dbReference>
<evidence type="ECO:0000259" key="21">
    <source>
        <dbReference type="PROSITE" id="PS51746"/>
    </source>
</evidence>
<evidence type="ECO:0000313" key="22">
    <source>
        <dbReference type="EMBL" id="GAB1301378.1"/>
    </source>
</evidence>
<comment type="cofactor">
    <cofactor evidence="1">
        <name>Mn(2+)</name>
        <dbReference type="ChEBI" id="CHEBI:29035"/>
    </cofactor>
</comment>
<evidence type="ECO:0000256" key="5">
    <source>
        <dbReference type="ARBA" id="ARBA00006702"/>
    </source>
</evidence>
<feature type="compositionally biased region" description="Basic and acidic residues" evidence="20">
    <location>
        <begin position="1"/>
        <end position="14"/>
    </location>
</feature>
<keyword evidence="13 19" id="KW-0904">Protein phosphatase</keyword>
<evidence type="ECO:0000256" key="3">
    <source>
        <dbReference type="ARBA" id="ARBA00004514"/>
    </source>
</evidence>
<evidence type="ECO:0000256" key="16">
    <source>
        <dbReference type="ARBA" id="ARBA00023288"/>
    </source>
</evidence>
<keyword evidence="15" id="KW-0464">Manganese</keyword>
<dbReference type="CDD" id="cd00143">
    <property type="entry name" value="PP2Cc"/>
    <property type="match status" value="1"/>
</dbReference>
<organism evidence="22 23">
    <name type="scientific">Apodemus speciosus</name>
    <name type="common">Large Japanese field mouse</name>
    <dbReference type="NCBI Taxonomy" id="105296"/>
    <lineage>
        <taxon>Eukaryota</taxon>
        <taxon>Metazoa</taxon>
        <taxon>Chordata</taxon>
        <taxon>Craniata</taxon>
        <taxon>Vertebrata</taxon>
        <taxon>Euteleostomi</taxon>
        <taxon>Mammalia</taxon>
        <taxon>Eutheria</taxon>
        <taxon>Euarchontoglires</taxon>
        <taxon>Glires</taxon>
        <taxon>Rodentia</taxon>
        <taxon>Myomorpha</taxon>
        <taxon>Muroidea</taxon>
        <taxon>Muridae</taxon>
        <taxon>Murinae</taxon>
        <taxon>Apodemus</taxon>
    </lineage>
</organism>
<sequence length="477" mass="52217">MGAFLDKPKTEKHNAHGAGNGLRYGLSSMQGWRVEMEDAHTAVVGIPHGLENWSFFAVYDGHAGSRVANYCSTHLLEHITTNEDFRAADKSGSALEPSVENVKTGIRTGFLKIDEYMRNFSDLRNGMDRSGSTAVGVMISPTHIYFINCGDSRAVLCRNGQVCFSTQDHKPCNPMEKERIQNAGGSVMIQRVNGSLAVSRALGDYDYKCVDGKGPTEQLVSPEPEVYEIVRAEEDEFVVLACDGIWDVMSNEELCEFVKSRLEVSSDLENVCNWVVDTCLHKGSRDNMSVVLVCFSNAPKVSDEAVKRDSELDKHLESRVEEIMRKSEEEGMPDLAHVLRILSAENIPNLPPGGGLAGKRHVIEAVYSRLNPHKDNDGASDEAEEGGAQGKLVEALRQMRVNHRGNYRQLLEEMLTSYRLAKVEGEESPADPAAAAAASNSDAGTPVTVQERHTESGPAELDSCNEDAGAKMSAEKL</sequence>
<dbReference type="InterPro" id="IPR000222">
    <property type="entry name" value="PP2C_BS"/>
</dbReference>
<dbReference type="InterPro" id="IPR015655">
    <property type="entry name" value="PP2C"/>
</dbReference>
<evidence type="ECO:0000256" key="7">
    <source>
        <dbReference type="ARBA" id="ARBA00022490"/>
    </source>
</evidence>
<keyword evidence="10" id="KW-0479">Metal-binding</keyword>
<feature type="region of interest" description="Disordered" evidence="20">
    <location>
        <begin position="1"/>
        <end position="20"/>
    </location>
</feature>
<feature type="compositionally biased region" description="Low complexity" evidence="20">
    <location>
        <begin position="430"/>
        <end position="443"/>
    </location>
</feature>
<dbReference type="SUPFAM" id="SSF81606">
    <property type="entry name" value="PP2C-like"/>
    <property type="match status" value="1"/>
</dbReference>
<keyword evidence="11 19" id="KW-0378">Hydrolase</keyword>
<keyword evidence="16" id="KW-0449">Lipoprotein</keyword>
<name>A0ABQ0FQ55_APOSI</name>
<keyword evidence="9" id="KW-0519">Myristate</keyword>
<gene>
    <name evidence="22" type="ORF">APTSU1_001661600</name>
</gene>
<comment type="catalytic activity">
    <reaction evidence="18">
        <text>O-phospho-L-threonyl-[protein] + H2O = L-threonyl-[protein] + phosphate</text>
        <dbReference type="Rhea" id="RHEA:47004"/>
        <dbReference type="Rhea" id="RHEA-COMP:11060"/>
        <dbReference type="Rhea" id="RHEA-COMP:11605"/>
        <dbReference type="ChEBI" id="CHEBI:15377"/>
        <dbReference type="ChEBI" id="CHEBI:30013"/>
        <dbReference type="ChEBI" id="CHEBI:43474"/>
        <dbReference type="ChEBI" id="CHEBI:61977"/>
        <dbReference type="EC" id="3.1.3.16"/>
    </reaction>
</comment>
<dbReference type="Gene3D" id="1.10.10.430">
    <property type="entry name" value="Phosphatase 2C, C-terminal domain suprefamily"/>
    <property type="match status" value="1"/>
</dbReference>
<evidence type="ECO:0000256" key="20">
    <source>
        <dbReference type="SAM" id="MobiDB-lite"/>
    </source>
</evidence>
<keyword evidence="7" id="KW-0963">Cytoplasm</keyword>
<dbReference type="EMBL" id="BAAFST010000017">
    <property type="protein sequence ID" value="GAB1301378.1"/>
    <property type="molecule type" value="Genomic_DNA"/>
</dbReference>
<dbReference type="Gene3D" id="3.60.40.10">
    <property type="entry name" value="PPM-type phosphatase domain"/>
    <property type="match status" value="1"/>
</dbReference>
<evidence type="ECO:0000256" key="15">
    <source>
        <dbReference type="ARBA" id="ARBA00023211"/>
    </source>
</evidence>
<feature type="domain" description="PPM-type phosphatase" evidence="21">
    <location>
        <begin position="23"/>
        <end position="295"/>
    </location>
</feature>
<keyword evidence="23" id="KW-1185">Reference proteome</keyword>
<evidence type="ECO:0000256" key="8">
    <source>
        <dbReference type="ARBA" id="ARBA00022553"/>
    </source>
</evidence>
<evidence type="ECO:0000256" key="9">
    <source>
        <dbReference type="ARBA" id="ARBA00022707"/>
    </source>
</evidence>
<keyword evidence="12" id="KW-0460">Magnesium</keyword>
<dbReference type="Proteomes" id="UP001623349">
    <property type="component" value="Unassembled WGS sequence"/>
</dbReference>
<comment type="similarity">
    <text evidence="5 19">Belongs to the PP2C family.</text>
</comment>
<dbReference type="InterPro" id="IPR036580">
    <property type="entry name" value="PP2C_C_sf"/>
</dbReference>
<evidence type="ECO:0000256" key="14">
    <source>
        <dbReference type="ARBA" id="ARBA00023136"/>
    </source>
</evidence>
<evidence type="ECO:0000313" key="23">
    <source>
        <dbReference type="Proteomes" id="UP001623349"/>
    </source>
</evidence>
<keyword evidence="14" id="KW-0472">Membrane</keyword>
<evidence type="ECO:0000256" key="18">
    <source>
        <dbReference type="ARBA" id="ARBA00048336"/>
    </source>
</evidence>
<protein>
    <recommendedName>
        <fullName evidence="6">protein-serine/threonine phosphatase</fullName>
        <ecNumber evidence="6">3.1.3.16</ecNumber>
    </recommendedName>
</protein>
<dbReference type="Pfam" id="PF00481">
    <property type="entry name" value="PP2C"/>
    <property type="match status" value="1"/>
</dbReference>
<evidence type="ECO:0000256" key="13">
    <source>
        <dbReference type="ARBA" id="ARBA00022912"/>
    </source>
</evidence>
<evidence type="ECO:0000256" key="11">
    <source>
        <dbReference type="ARBA" id="ARBA00022801"/>
    </source>
</evidence>
<comment type="subcellular location">
    <subcellularLocation>
        <location evidence="3">Cytoplasm</location>
        <location evidence="3">Cytosol</location>
    </subcellularLocation>
    <subcellularLocation>
        <location evidence="4">Membrane</location>
        <topology evidence="4">Lipid-anchor</topology>
    </subcellularLocation>
</comment>
<comment type="catalytic activity">
    <reaction evidence="17">
        <text>O-phospho-L-seryl-[protein] + H2O = L-seryl-[protein] + phosphate</text>
        <dbReference type="Rhea" id="RHEA:20629"/>
        <dbReference type="Rhea" id="RHEA-COMP:9863"/>
        <dbReference type="Rhea" id="RHEA-COMP:11604"/>
        <dbReference type="ChEBI" id="CHEBI:15377"/>
        <dbReference type="ChEBI" id="CHEBI:29999"/>
        <dbReference type="ChEBI" id="CHEBI:43474"/>
        <dbReference type="ChEBI" id="CHEBI:83421"/>
        <dbReference type="EC" id="3.1.3.16"/>
    </reaction>
</comment>
<accession>A0ABQ0FQ55</accession>
<evidence type="ECO:0000256" key="1">
    <source>
        <dbReference type="ARBA" id="ARBA00001936"/>
    </source>
</evidence>
<evidence type="ECO:0000256" key="10">
    <source>
        <dbReference type="ARBA" id="ARBA00022723"/>
    </source>
</evidence>
<dbReference type="Pfam" id="PF07830">
    <property type="entry name" value="PP2C_C"/>
    <property type="match status" value="1"/>
</dbReference>
<dbReference type="InterPro" id="IPR036457">
    <property type="entry name" value="PPM-type-like_dom_sf"/>
</dbReference>
<reference evidence="22 23" key="1">
    <citation type="submission" date="2024-08" db="EMBL/GenBank/DDBJ databases">
        <title>The draft genome of Apodemus speciosus.</title>
        <authorList>
            <person name="Nabeshima K."/>
            <person name="Suzuki S."/>
            <person name="Onuma M."/>
        </authorList>
    </citation>
    <scope>NUCLEOTIDE SEQUENCE [LARGE SCALE GENOMIC DNA]</scope>
    <source>
        <strain evidence="22">IB14-021</strain>
    </source>
</reference>
<dbReference type="InterPro" id="IPR012911">
    <property type="entry name" value="PP2C_C"/>
</dbReference>
<evidence type="ECO:0000256" key="19">
    <source>
        <dbReference type="RuleBase" id="RU003465"/>
    </source>
</evidence>
<evidence type="ECO:0000256" key="2">
    <source>
        <dbReference type="ARBA" id="ARBA00001946"/>
    </source>
</evidence>
<dbReference type="PROSITE" id="PS51746">
    <property type="entry name" value="PPM_2"/>
    <property type="match status" value="1"/>
</dbReference>
<feature type="region of interest" description="Disordered" evidence="20">
    <location>
        <begin position="423"/>
        <end position="477"/>
    </location>
</feature>
<evidence type="ECO:0000256" key="12">
    <source>
        <dbReference type="ARBA" id="ARBA00022842"/>
    </source>
</evidence>
<dbReference type="InterPro" id="IPR001932">
    <property type="entry name" value="PPM-type_phosphatase-like_dom"/>
</dbReference>
<evidence type="ECO:0000256" key="17">
    <source>
        <dbReference type="ARBA" id="ARBA00047761"/>
    </source>
</evidence>
<dbReference type="PROSITE" id="PS01032">
    <property type="entry name" value="PPM_1"/>
    <property type="match status" value="1"/>
</dbReference>
<evidence type="ECO:0000256" key="6">
    <source>
        <dbReference type="ARBA" id="ARBA00013081"/>
    </source>
</evidence>
<proteinExistence type="inferred from homology"/>
<comment type="caution">
    <text evidence="22">The sequence shown here is derived from an EMBL/GenBank/DDBJ whole genome shotgun (WGS) entry which is preliminary data.</text>
</comment>
<keyword evidence="8" id="KW-0597">Phosphoprotein</keyword>
<dbReference type="EC" id="3.1.3.16" evidence="6"/>
<dbReference type="SMART" id="SM00332">
    <property type="entry name" value="PP2Cc"/>
    <property type="match status" value="1"/>
</dbReference>
<evidence type="ECO:0000256" key="4">
    <source>
        <dbReference type="ARBA" id="ARBA00004635"/>
    </source>
</evidence>
<dbReference type="SUPFAM" id="SSF81601">
    <property type="entry name" value="Protein serine/threonine phosphatase 2C, C-terminal domain"/>
    <property type="match status" value="1"/>
</dbReference>
<comment type="cofactor">
    <cofactor evidence="2">
        <name>Mg(2+)</name>
        <dbReference type="ChEBI" id="CHEBI:18420"/>
    </cofactor>
</comment>